<name>A0AAE1DH09_9GAST</name>
<organism evidence="2 3">
    <name type="scientific">Elysia crispata</name>
    <name type="common">lettuce slug</name>
    <dbReference type="NCBI Taxonomy" id="231223"/>
    <lineage>
        <taxon>Eukaryota</taxon>
        <taxon>Metazoa</taxon>
        <taxon>Spiralia</taxon>
        <taxon>Lophotrochozoa</taxon>
        <taxon>Mollusca</taxon>
        <taxon>Gastropoda</taxon>
        <taxon>Heterobranchia</taxon>
        <taxon>Euthyneura</taxon>
        <taxon>Panpulmonata</taxon>
        <taxon>Sacoglossa</taxon>
        <taxon>Placobranchoidea</taxon>
        <taxon>Plakobranchidae</taxon>
        <taxon>Elysia</taxon>
    </lineage>
</organism>
<dbReference type="Gene3D" id="1.10.238.10">
    <property type="entry name" value="EF-hand"/>
    <property type="match status" value="1"/>
</dbReference>
<comment type="caution">
    <text evidence="2">The sequence shown here is derived from an EMBL/GenBank/DDBJ whole genome shotgun (WGS) entry which is preliminary data.</text>
</comment>
<dbReference type="AlphaFoldDB" id="A0AAE1DH09"/>
<dbReference type="Proteomes" id="UP001283361">
    <property type="component" value="Unassembled WGS sequence"/>
</dbReference>
<dbReference type="EMBL" id="JAWDGP010003964">
    <property type="protein sequence ID" value="KAK3769138.1"/>
    <property type="molecule type" value="Genomic_DNA"/>
</dbReference>
<keyword evidence="3" id="KW-1185">Reference proteome</keyword>
<evidence type="ECO:0000259" key="1">
    <source>
        <dbReference type="PROSITE" id="PS50222"/>
    </source>
</evidence>
<dbReference type="GO" id="GO:0005509">
    <property type="term" value="F:calcium ion binding"/>
    <property type="evidence" value="ECO:0007669"/>
    <property type="project" value="InterPro"/>
</dbReference>
<gene>
    <name evidence="2" type="ORF">RRG08_067115</name>
</gene>
<protein>
    <recommendedName>
        <fullName evidence="1">EF-hand domain-containing protein</fullName>
    </recommendedName>
</protein>
<sequence>MDTDGTLKIDWNEWRRYLILTPSQSLHDILHYWRHSSIQTNHEHWVTHSTAALWNTEGHVKIVRIARKPTGFFLLDPKLDGRSLHTTGPRTLVQIRVIRAPSLTAVVCTLQVHGRWFRLELSEPQA</sequence>
<evidence type="ECO:0000313" key="2">
    <source>
        <dbReference type="EMBL" id="KAK3769138.1"/>
    </source>
</evidence>
<dbReference type="PROSITE" id="PS50222">
    <property type="entry name" value="EF_HAND_2"/>
    <property type="match status" value="1"/>
</dbReference>
<dbReference type="InterPro" id="IPR002048">
    <property type="entry name" value="EF_hand_dom"/>
</dbReference>
<evidence type="ECO:0000313" key="3">
    <source>
        <dbReference type="Proteomes" id="UP001283361"/>
    </source>
</evidence>
<accession>A0AAE1DH09</accession>
<proteinExistence type="predicted"/>
<reference evidence="2" key="1">
    <citation type="journal article" date="2023" name="G3 (Bethesda)">
        <title>A reference genome for the long-term kleptoplast-retaining sea slug Elysia crispata morphotype clarki.</title>
        <authorList>
            <person name="Eastman K.E."/>
            <person name="Pendleton A.L."/>
            <person name="Shaikh M.A."/>
            <person name="Suttiyut T."/>
            <person name="Ogas R."/>
            <person name="Tomko P."/>
            <person name="Gavelis G."/>
            <person name="Widhalm J.R."/>
            <person name="Wisecaver J.H."/>
        </authorList>
    </citation>
    <scope>NUCLEOTIDE SEQUENCE</scope>
    <source>
        <strain evidence="2">ECLA1</strain>
    </source>
</reference>
<feature type="domain" description="EF-hand" evidence="1">
    <location>
        <begin position="1"/>
        <end position="24"/>
    </location>
</feature>